<proteinExistence type="predicted"/>
<evidence type="ECO:0000256" key="2">
    <source>
        <dbReference type="ARBA" id="ARBA00023125"/>
    </source>
</evidence>
<dbReference type="InterPro" id="IPR001647">
    <property type="entry name" value="HTH_TetR"/>
</dbReference>
<dbReference type="InterPro" id="IPR009057">
    <property type="entry name" value="Homeodomain-like_sf"/>
</dbReference>
<dbReference type="PROSITE" id="PS50977">
    <property type="entry name" value="HTH_TETR_2"/>
    <property type="match status" value="1"/>
</dbReference>
<dbReference type="PANTHER" id="PTHR47506:SF7">
    <property type="entry name" value="TRANSCRIPTIONAL REGULATORY PROTEIN"/>
    <property type="match status" value="1"/>
</dbReference>
<organism evidence="6 7">
    <name type="scientific">Methylocella silvestris</name>
    <dbReference type="NCBI Taxonomy" id="199596"/>
    <lineage>
        <taxon>Bacteria</taxon>
        <taxon>Pseudomonadati</taxon>
        <taxon>Pseudomonadota</taxon>
        <taxon>Alphaproteobacteria</taxon>
        <taxon>Hyphomicrobiales</taxon>
        <taxon>Beijerinckiaceae</taxon>
        <taxon>Methylocella</taxon>
    </lineage>
</organism>
<reference evidence="6 7" key="1">
    <citation type="submission" date="2017-10" db="EMBL/GenBank/DDBJ databases">
        <title>Genome announcement of Methylocella silvestris TVC from permafrost.</title>
        <authorList>
            <person name="Wang J."/>
            <person name="Geng K."/>
            <person name="Ul-Haque F."/>
            <person name="Crombie A.T."/>
            <person name="Street L.E."/>
            <person name="Wookey P.A."/>
            <person name="Murrell J.C."/>
            <person name="Pratscher J."/>
        </authorList>
    </citation>
    <scope>NUCLEOTIDE SEQUENCE [LARGE SCALE GENOMIC DNA]</scope>
    <source>
        <strain evidence="6 7">TVC</strain>
    </source>
</reference>
<dbReference type="PRINTS" id="PR00455">
    <property type="entry name" value="HTHTETR"/>
</dbReference>
<name>A0A2J7THK9_METSI</name>
<sequence>MSRYEKGHKADTHRRVVEIAAQRFRAEGVDCVGVASLMADAGLTHGGFYAHFASKEALVKEALILALSSSSVYAKDATAVPASPLDLRAYIDFYLSPPHRDKPATGCAMAALAPEVTRRPKATRTAFGKELQRLIARISTGLPEKKSPEERLALAYGIFAQLMGSLQLSRVIADKALSDQVLTLGRNNALAFAGLAQQPAAEKQAVVSKKR</sequence>
<dbReference type="Gene3D" id="1.10.10.60">
    <property type="entry name" value="Homeodomain-like"/>
    <property type="match status" value="1"/>
</dbReference>
<evidence type="ECO:0000313" key="6">
    <source>
        <dbReference type="EMBL" id="PNG26253.1"/>
    </source>
</evidence>
<dbReference type="RefSeq" id="WP_102843419.1">
    <property type="nucleotide sequence ID" value="NZ_PDZR01000008.1"/>
</dbReference>
<dbReference type="PANTHER" id="PTHR47506">
    <property type="entry name" value="TRANSCRIPTIONAL REGULATORY PROTEIN"/>
    <property type="match status" value="1"/>
</dbReference>
<feature type="domain" description="HTH tetR-type" evidence="5">
    <location>
        <begin position="10"/>
        <end position="70"/>
    </location>
</feature>
<feature type="DNA-binding region" description="H-T-H motif" evidence="4">
    <location>
        <begin position="33"/>
        <end position="52"/>
    </location>
</feature>
<keyword evidence="3" id="KW-0804">Transcription</keyword>
<evidence type="ECO:0000256" key="4">
    <source>
        <dbReference type="PROSITE-ProRule" id="PRU00335"/>
    </source>
</evidence>
<accession>A0A2J7THK9</accession>
<dbReference type="SUPFAM" id="SSF48498">
    <property type="entry name" value="Tetracyclin repressor-like, C-terminal domain"/>
    <property type="match status" value="1"/>
</dbReference>
<dbReference type="GO" id="GO:0003677">
    <property type="term" value="F:DNA binding"/>
    <property type="evidence" value="ECO:0007669"/>
    <property type="project" value="UniProtKB-UniRule"/>
</dbReference>
<protein>
    <submittedName>
        <fullName evidence="6">TetR family transcriptional regulator</fullName>
    </submittedName>
</protein>
<dbReference type="Proteomes" id="UP000236286">
    <property type="component" value="Unassembled WGS sequence"/>
</dbReference>
<keyword evidence="2 4" id="KW-0238">DNA-binding</keyword>
<keyword evidence="1" id="KW-0805">Transcription regulation</keyword>
<dbReference type="Pfam" id="PF00440">
    <property type="entry name" value="TetR_N"/>
    <property type="match status" value="1"/>
</dbReference>
<evidence type="ECO:0000313" key="7">
    <source>
        <dbReference type="Proteomes" id="UP000236286"/>
    </source>
</evidence>
<dbReference type="InterPro" id="IPR036271">
    <property type="entry name" value="Tet_transcr_reg_TetR-rel_C_sf"/>
</dbReference>
<dbReference type="EMBL" id="PDZR01000008">
    <property type="protein sequence ID" value="PNG26253.1"/>
    <property type="molecule type" value="Genomic_DNA"/>
</dbReference>
<dbReference type="AlphaFoldDB" id="A0A2J7THK9"/>
<gene>
    <name evidence="6" type="ORF">CR492_09005</name>
</gene>
<evidence type="ECO:0000256" key="1">
    <source>
        <dbReference type="ARBA" id="ARBA00023015"/>
    </source>
</evidence>
<dbReference type="SUPFAM" id="SSF46689">
    <property type="entry name" value="Homeodomain-like"/>
    <property type="match status" value="1"/>
</dbReference>
<comment type="caution">
    <text evidence="6">The sequence shown here is derived from an EMBL/GenBank/DDBJ whole genome shotgun (WGS) entry which is preliminary data.</text>
</comment>
<dbReference type="OrthoDB" id="9798857at2"/>
<evidence type="ECO:0000259" key="5">
    <source>
        <dbReference type="PROSITE" id="PS50977"/>
    </source>
</evidence>
<evidence type="ECO:0000256" key="3">
    <source>
        <dbReference type="ARBA" id="ARBA00023163"/>
    </source>
</evidence>
<dbReference type="Gene3D" id="1.10.357.10">
    <property type="entry name" value="Tetracycline Repressor, domain 2"/>
    <property type="match status" value="1"/>
</dbReference>